<name>A0A9P4QPY1_9PLEO</name>
<dbReference type="PANTHER" id="PTHR24148:SF64">
    <property type="entry name" value="HETEROKARYON INCOMPATIBILITY DOMAIN-CONTAINING PROTEIN"/>
    <property type="match status" value="1"/>
</dbReference>
<protein>
    <recommendedName>
        <fullName evidence="1">Heterokaryon incompatibility domain-containing protein</fullName>
    </recommendedName>
</protein>
<gene>
    <name evidence="2" type="ORF">EJ04DRAFT_589252</name>
</gene>
<dbReference type="InterPro" id="IPR010730">
    <property type="entry name" value="HET"/>
</dbReference>
<evidence type="ECO:0000313" key="2">
    <source>
        <dbReference type="EMBL" id="KAF2729338.1"/>
    </source>
</evidence>
<dbReference type="EMBL" id="ML996248">
    <property type="protein sequence ID" value="KAF2729338.1"/>
    <property type="molecule type" value="Genomic_DNA"/>
</dbReference>
<sequence length="499" mass="57078">MSIPSPPAAFPTDWSLAAIADRLPPLPFERSDGSVEAQDRELPHPLCFWYRLNYYIGTQHSKLPQFAPEQWASYQLLHDWWTAKYQDASFSLAAALRVLDYSGTLLNADELTEESKRAFDAIFSHLRLKRWPIGDILDPEPRQLPQSLNQHYHDRLWELFRCEFLFESCYYPCRENETNFATRRGARNTATVYGYCQQLGWLAFSEGLSGSSKPEELPLKTTERADNDAIFNIAINGPVLKPCPWLDKEELDDLQNLPRFLWDIEACCTMDTLLIEPRPDYIAISHTWGRWATGERVSIEGVSWLIPTNTRFDVEDLPQILKRAPGNIRYIWLDLLCIPQDGSKIGAQEIARQAKIFRGARLAIAWLSEVHSLEGLGSIIRWMSLELMLVHGQRNEEQRARAVDAAWSAVSGKVSGLLEPREGSLQFGNLALNPWFTSLWTLQEVLSQSWRHGEEPIQKVSMYHTTRNQRNNATLLCLKSGIGDLVADWISFSTSTKRP</sequence>
<keyword evidence="3" id="KW-1185">Reference proteome</keyword>
<dbReference type="AlphaFoldDB" id="A0A9P4QPY1"/>
<dbReference type="OrthoDB" id="2157530at2759"/>
<comment type="caution">
    <text evidence="2">The sequence shown here is derived from an EMBL/GenBank/DDBJ whole genome shotgun (WGS) entry which is preliminary data.</text>
</comment>
<feature type="domain" description="Heterokaryon incompatibility" evidence="1">
    <location>
        <begin position="281"/>
        <end position="444"/>
    </location>
</feature>
<evidence type="ECO:0000313" key="3">
    <source>
        <dbReference type="Proteomes" id="UP000799444"/>
    </source>
</evidence>
<dbReference type="Proteomes" id="UP000799444">
    <property type="component" value="Unassembled WGS sequence"/>
</dbReference>
<proteinExistence type="predicted"/>
<accession>A0A9P4QPY1</accession>
<dbReference type="PANTHER" id="PTHR24148">
    <property type="entry name" value="ANKYRIN REPEAT DOMAIN-CONTAINING PROTEIN 39 HOMOLOG-RELATED"/>
    <property type="match status" value="1"/>
</dbReference>
<dbReference type="Pfam" id="PF06985">
    <property type="entry name" value="HET"/>
    <property type="match status" value="1"/>
</dbReference>
<organism evidence="2 3">
    <name type="scientific">Polyplosphaeria fusca</name>
    <dbReference type="NCBI Taxonomy" id="682080"/>
    <lineage>
        <taxon>Eukaryota</taxon>
        <taxon>Fungi</taxon>
        <taxon>Dikarya</taxon>
        <taxon>Ascomycota</taxon>
        <taxon>Pezizomycotina</taxon>
        <taxon>Dothideomycetes</taxon>
        <taxon>Pleosporomycetidae</taxon>
        <taxon>Pleosporales</taxon>
        <taxon>Tetraplosphaeriaceae</taxon>
        <taxon>Polyplosphaeria</taxon>
    </lineage>
</organism>
<evidence type="ECO:0000259" key="1">
    <source>
        <dbReference type="Pfam" id="PF06985"/>
    </source>
</evidence>
<dbReference type="InterPro" id="IPR052895">
    <property type="entry name" value="HetReg/Transcr_Mod"/>
</dbReference>
<reference evidence="2" key="1">
    <citation type="journal article" date="2020" name="Stud. Mycol.">
        <title>101 Dothideomycetes genomes: a test case for predicting lifestyles and emergence of pathogens.</title>
        <authorList>
            <person name="Haridas S."/>
            <person name="Albert R."/>
            <person name="Binder M."/>
            <person name="Bloem J."/>
            <person name="Labutti K."/>
            <person name="Salamov A."/>
            <person name="Andreopoulos B."/>
            <person name="Baker S."/>
            <person name="Barry K."/>
            <person name="Bills G."/>
            <person name="Bluhm B."/>
            <person name="Cannon C."/>
            <person name="Castanera R."/>
            <person name="Culley D."/>
            <person name="Daum C."/>
            <person name="Ezra D."/>
            <person name="Gonzalez J."/>
            <person name="Henrissat B."/>
            <person name="Kuo A."/>
            <person name="Liang C."/>
            <person name="Lipzen A."/>
            <person name="Lutzoni F."/>
            <person name="Magnuson J."/>
            <person name="Mondo S."/>
            <person name="Nolan M."/>
            <person name="Ohm R."/>
            <person name="Pangilinan J."/>
            <person name="Park H.-J."/>
            <person name="Ramirez L."/>
            <person name="Alfaro M."/>
            <person name="Sun H."/>
            <person name="Tritt A."/>
            <person name="Yoshinaga Y."/>
            <person name="Zwiers L.-H."/>
            <person name="Turgeon B."/>
            <person name="Goodwin S."/>
            <person name="Spatafora J."/>
            <person name="Crous P."/>
            <person name="Grigoriev I."/>
        </authorList>
    </citation>
    <scope>NUCLEOTIDE SEQUENCE</scope>
    <source>
        <strain evidence="2">CBS 125425</strain>
    </source>
</reference>